<dbReference type="RefSeq" id="WP_191300013.1">
    <property type="nucleotide sequence ID" value="NZ_BNAR01000006.1"/>
</dbReference>
<name>A0ABQ3MGC6_9PSEU</name>
<dbReference type="Pfam" id="PF03992">
    <property type="entry name" value="ABM"/>
    <property type="match status" value="1"/>
</dbReference>
<evidence type="ECO:0000313" key="3">
    <source>
        <dbReference type="Proteomes" id="UP000605568"/>
    </source>
</evidence>
<dbReference type="SUPFAM" id="SSF54909">
    <property type="entry name" value="Dimeric alpha+beta barrel"/>
    <property type="match status" value="1"/>
</dbReference>
<dbReference type="EMBL" id="BNAR01000006">
    <property type="protein sequence ID" value="GHH43777.1"/>
    <property type="molecule type" value="Genomic_DNA"/>
</dbReference>
<dbReference type="InterPro" id="IPR011008">
    <property type="entry name" value="Dimeric_a/b-barrel"/>
</dbReference>
<comment type="caution">
    <text evidence="2">The sequence shown here is derived from an EMBL/GenBank/DDBJ whole genome shotgun (WGS) entry which is preliminary data.</text>
</comment>
<dbReference type="Proteomes" id="UP000605568">
    <property type="component" value="Unassembled WGS sequence"/>
</dbReference>
<reference evidence="3" key="1">
    <citation type="journal article" date="2019" name="Int. J. Syst. Evol. Microbiol.">
        <title>The Global Catalogue of Microorganisms (GCM) 10K type strain sequencing project: providing services to taxonomists for standard genome sequencing and annotation.</title>
        <authorList>
            <consortium name="The Broad Institute Genomics Platform"/>
            <consortium name="The Broad Institute Genome Sequencing Center for Infectious Disease"/>
            <person name="Wu L."/>
            <person name="Ma J."/>
        </authorList>
    </citation>
    <scope>NUCLEOTIDE SEQUENCE [LARGE SCALE GENOMIC DNA]</scope>
    <source>
        <strain evidence="3">CGMCC 4.7367</strain>
    </source>
</reference>
<dbReference type="Gene3D" id="3.30.70.100">
    <property type="match status" value="1"/>
</dbReference>
<evidence type="ECO:0000259" key="1">
    <source>
        <dbReference type="Pfam" id="PF03992"/>
    </source>
</evidence>
<accession>A0ABQ3MGC6</accession>
<proteinExistence type="predicted"/>
<sequence>MPIIRVGPTVTQINVFTVEPDRQQPLIDYLAAAAQVASEVPGWMSASLHRSLDGTRVVNYAQSESHDAAQRVFQHLKSRGMIEGNKAFGQAHPGLYEVSFTLDRDDR</sequence>
<organism evidence="2 3">
    <name type="scientific">Lentzea cavernae</name>
    <dbReference type="NCBI Taxonomy" id="2020703"/>
    <lineage>
        <taxon>Bacteria</taxon>
        <taxon>Bacillati</taxon>
        <taxon>Actinomycetota</taxon>
        <taxon>Actinomycetes</taxon>
        <taxon>Pseudonocardiales</taxon>
        <taxon>Pseudonocardiaceae</taxon>
        <taxon>Lentzea</taxon>
    </lineage>
</organism>
<evidence type="ECO:0000313" key="2">
    <source>
        <dbReference type="EMBL" id="GHH43777.1"/>
    </source>
</evidence>
<gene>
    <name evidence="2" type="ORF">GCM10017774_41900</name>
</gene>
<protein>
    <recommendedName>
        <fullName evidence="1">ABM domain-containing protein</fullName>
    </recommendedName>
</protein>
<dbReference type="InterPro" id="IPR007138">
    <property type="entry name" value="ABM_dom"/>
</dbReference>
<keyword evidence="3" id="KW-1185">Reference proteome</keyword>
<feature type="domain" description="ABM" evidence="1">
    <location>
        <begin position="10"/>
        <end position="71"/>
    </location>
</feature>